<keyword evidence="2" id="KW-1185">Reference proteome</keyword>
<accession>A0A8E0RQF2</accession>
<protein>
    <submittedName>
        <fullName evidence="1">Uncharacterized protein</fullName>
    </submittedName>
</protein>
<dbReference type="OrthoDB" id="10339445at2759"/>
<dbReference type="AlphaFoldDB" id="A0A8E0RQF2"/>
<evidence type="ECO:0000313" key="2">
    <source>
        <dbReference type="Proteomes" id="UP000728185"/>
    </source>
</evidence>
<dbReference type="EMBL" id="LUCM01009000">
    <property type="protein sequence ID" value="KAA0187618.1"/>
    <property type="molecule type" value="Genomic_DNA"/>
</dbReference>
<sequence length="151" mass="17776">MGDHLYITDNVVQPSNKRGFKCLTCHLPSGWVYGYPGWTYRQYFKFSHFGGFRWSTDLTNKKLLVLATDQSQMERINISVHEDFGHPVDGVQKSIIYQPFQTKRTTRLRVPKLSVLLFDRPHSEMFNLSWDILTQTVRRFIPANHVDDQNR</sequence>
<comment type="caution">
    <text evidence="1">The sequence shown here is derived from an EMBL/GenBank/DDBJ whole genome shotgun (WGS) entry which is preliminary data.</text>
</comment>
<proteinExistence type="predicted"/>
<name>A0A8E0RQF2_9TREM</name>
<dbReference type="Proteomes" id="UP000728185">
    <property type="component" value="Unassembled WGS sequence"/>
</dbReference>
<reference evidence="1" key="1">
    <citation type="submission" date="2019-05" db="EMBL/GenBank/DDBJ databases">
        <title>Annotation for the trematode Fasciolopsis buski.</title>
        <authorList>
            <person name="Choi Y.-J."/>
        </authorList>
    </citation>
    <scope>NUCLEOTIDE SEQUENCE</scope>
    <source>
        <strain evidence="1">HT</strain>
        <tissue evidence="1">Whole worm</tissue>
    </source>
</reference>
<evidence type="ECO:0000313" key="1">
    <source>
        <dbReference type="EMBL" id="KAA0187618.1"/>
    </source>
</evidence>
<organism evidence="1 2">
    <name type="scientific">Fasciolopsis buskii</name>
    <dbReference type="NCBI Taxonomy" id="27845"/>
    <lineage>
        <taxon>Eukaryota</taxon>
        <taxon>Metazoa</taxon>
        <taxon>Spiralia</taxon>
        <taxon>Lophotrochozoa</taxon>
        <taxon>Platyhelminthes</taxon>
        <taxon>Trematoda</taxon>
        <taxon>Digenea</taxon>
        <taxon>Plagiorchiida</taxon>
        <taxon>Echinostomata</taxon>
        <taxon>Echinostomatoidea</taxon>
        <taxon>Fasciolidae</taxon>
        <taxon>Fasciolopsis</taxon>
    </lineage>
</organism>
<gene>
    <name evidence="1" type="ORF">FBUS_01591</name>
</gene>